<dbReference type="Proteomes" id="UP001158050">
    <property type="component" value="Unassembled WGS sequence"/>
</dbReference>
<keyword evidence="2" id="KW-1185">Reference proteome</keyword>
<evidence type="ECO:0000313" key="1">
    <source>
        <dbReference type="EMBL" id="SMP88080.1"/>
    </source>
</evidence>
<dbReference type="EMBL" id="FXUO01000001">
    <property type="protein sequence ID" value="SMP88080.1"/>
    <property type="molecule type" value="Genomic_DNA"/>
</dbReference>
<name>A0ABY1QYC5_9FLAO</name>
<comment type="caution">
    <text evidence="1">The sequence shown here is derived from an EMBL/GenBank/DDBJ whole genome shotgun (WGS) entry which is preliminary data.</text>
</comment>
<protein>
    <submittedName>
        <fullName evidence="1">Uncharacterized protein</fullName>
    </submittedName>
</protein>
<dbReference type="RefSeq" id="WP_283415307.1">
    <property type="nucleotide sequence ID" value="NZ_FXUO01000001.1"/>
</dbReference>
<proteinExistence type="predicted"/>
<reference evidence="1 2" key="1">
    <citation type="submission" date="2017-05" db="EMBL/GenBank/DDBJ databases">
        <authorList>
            <person name="Varghese N."/>
            <person name="Submissions S."/>
        </authorList>
    </citation>
    <scope>NUCLEOTIDE SEQUENCE [LARGE SCALE GENOMIC DNA]</scope>
    <source>
        <strain evidence="1 2">DSM 18015</strain>
    </source>
</reference>
<organism evidence="1 2">
    <name type="scientific">Epilithonimonas pallida</name>
    <dbReference type="NCBI Taxonomy" id="373671"/>
    <lineage>
        <taxon>Bacteria</taxon>
        <taxon>Pseudomonadati</taxon>
        <taxon>Bacteroidota</taxon>
        <taxon>Flavobacteriia</taxon>
        <taxon>Flavobacteriales</taxon>
        <taxon>Weeksellaceae</taxon>
        <taxon>Chryseobacterium group</taxon>
        <taxon>Epilithonimonas</taxon>
    </lineage>
</organism>
<gene>
    <name evidence="1" type="ORF">SAMN05421679_101405</name>
</gene>
<evidence type="ECO:0000313" key="2">
    <source>
        <dbReference type="Proteomes" id="UP001158050"/>
    </source>
</evidence>
<sequence>MNKRLLSLIFFCLYNMTFAHVEKKGENACNDSTTIKEFRQILNLQFSKIITGSNFSTFGNYASIKTTEETLGFSASILRKNGNILTLKASGGASEGISGFFDNSKLNTNISGD</sequence>
<accession>A0ABY1QYC5</accession>